<evidence type="ECO:0000256" key="2">
    <source>
        <dbReference type="ARBA" id="ARBA00023134"/>
    </source>
</evidence>
<dbReference type="GO" id="GO:0005737">
    <property type="term" value="C:cytoplasm"/>
    <property type="evidence" value="ECO:0007669"/>
    <property type="project" value="UniProtKB-SubCell"/>
</dbReference>
<dbReference type="SUPFAM" id="SSF52540">
    <property type="entry name" value="P-loop containing nucleoside triphosphate hydrolases"/>
    <property type="match status" value="1"/>
</dbReference>
<evidence type="ECO:0000259" key="5">
    <source>
        <dbReference type="PROSITE" id="PS51721"/>
    </source>
</evidence>
<keyword evidence="3" id="KW-0699">rRNA-binding</keyword>
<dbReference type="GO" id="GO:0042274">
    <property type="term" value="P:ribosomal small subunit biogenesis"/>
    <property type="evidence" value="ECO:0007669"/>
    <property type="project" value="UniProtKB-UniRule"/>
</dbReference>
<dbReference type="HAMAP" id="MF_01820">
    <property type="entry name" value="GTPase_RsgA"/>
    <property type="match status" value="1"/>
</dbReference>
<evidence type="ECO:0000313" key="7">
    <source>
        <dbReference type="Proteomes" id="UP001161325"/>
    </source>
</evidence>
<proteinExistence type="inferred from homology"/>
<keyword evidence="2 3" id="KW-0342">GTP-binding</keyword>
<keyword evidence="3" id="KW-0378">Hydrolase</keyword>
<keyword evidence="3" id="KW-0862">Zinc</keyword>
<dbReference type="NCBIfam" id="TIGR00157">
    <property type="entry name" value="ribosome small subunit-dependent GTPase A"/>
    <property type="match status" value="1"/>
</dbReference>
<feature type="binding site" evidence="3">
    <location>
        <position position="302"/>
    </location>
    <ligand>
        <name>Zn(2+)</name>
        <dbReference type="ChEBI" id="CHEBI:29105"/>
    </ligand>
</feature>
<evidence type="ECO:0000259" key="4">
    <source>
        <dbReference type="PROSITE" id="PS50936"/>
    </source>
</evidence>
<evidence type="ECO:0000256" key="1">
    <source>
        <dbReference type="ARBA" id="ARBA00022741"/>
    </source>
</evidence>
<dbReference type="RefSeq" id="WP_284348502.1">
    <property type="nucleotide sequence ID" value="NZ_BRXS01000001.1"/>
</dbReference>
<feature type="domain" description="CP-type G" evidence="5">
    <location>
        <begin position="95"/>
        <end position="265"/>
    </location>
</feature>
<dbReference type="PROSITE" id="PS50936">
    <property type="entry name" value="ENGC_GTPASE"/>
    <property type="match status" value="1"/>
</dbReference>
<feature type="domain" description="EngC GTPase" evidence="4">
    <location>
        <begin position="104"/>
        <end position="263"/>
    </location>
</feature>
<keyword evidence="3" id="KW-0694">RNA-binding</keyword>
<dbReference type="GO" id="GO:0046872">
    <property type="term" value="F:metal ion binding"/>
    <property type="evidence" value="ECO:0007669"/>
    <property type="project" value="UniProtKB-KW"/>
</dbReference>
<name>A0AA37V5E7_9BACT</name>
<organism evidence="6 7">
    <name type="scientific">Roseisolibacter agri</name>
    <dbReference type="NCBI Taxonomy" id="2014610"/>
    <lineage>
        <taxon>Bacteria</taxon>
        <taxon>Pseudomonadati</taxon>
        <taxon>Gemmatimonadota</taxon>
        <taxon>Gemmatimonadia</taxon>
        <taxon>Gemmatimonadales</taxon>
        <taxon>Gemmatimonadaceae</taxon>
        <taxon>Roseisolibacter</taxon>
    </lineage>
</organism>
<dbReference type="InterPro" id="IPR030378">
    <property type="entry name" value="G_CP_dom"/>
</dbReference>
<dbReference type="PANTHER" id="PTHR32120:SF11">
    <property type="entry name" value="SMALL RIBOSOMAL SUBUNIT BIOGENESIS GTPASE RSGA 1, MITOCHONDRIAL-RELATED"/>
    <property type="match status" value="1"/>
</dbReference>
<dbReference type="GO" id="GO:0019843">
    <property type="term" value="F:rRNA binding"/>
    <property type="evidence" value="ECO:0007669"/>
    <property type="project" value="UniProtKB-KW"/>
</dbReference>
<dbReference type="GO" id="GO:0003924">
    <property type="term" value="F:GTPase activity"/>
    <property type="evidence" value="ECO:0007669"/>
    <property type="project" value="UniProtKB-UniRule"/>
</dbReference>
<dbReference type="InterPro" id="IPR004881">
    <property type="entry name" value="Ribosome_biogen_GTPase_RsgA"/>
</dbReference>
<dbReference type="Pfam" id="PF03193">
    <property type="entry name" value="RsgA_GTPase"/>
    <property type="match status" value="1"/>
</dbReference>
<feature type="binding site" evidence="3">
    <location>
        <position position="294"/>
    </location>
    <ligand>
        <name>Zn(2+)</name>
        <dbReference type="ChEBI" id="CHEBI:29105"/>
    </ligand>
</feature>
<comment type="similarity">
    <text evidence="3">Belongs to the TRAFAC class YlqF/YawG GTPase family. RsgA subfamily.</text>
</comment>
<dbReference type="GO" id="GO:0005525">
    <property type="term" value="F:GTP binding"/>
    <property type="evidence" value="ECO:0007669"/>
    <property type="project" value="UniProtKB-UniRule"/>
</dbReference>
<gene>
    <name evidence="6" type="primary">rsgA_1</name>
    <name evidence="3" type="synonym">rsgA</name>
    <name evidence="6" type="ORF">rosag_05690</name>
</gene>
<reference evidence="6" key="1">
    <citation type="submission" date="2022-08" db="EMBL/GenBank/DDBJ databases">
        <title>Draft genome sequencing of Roseisolibacter agri AW1220.</title>
        <authorList>
            <person name="Tobiishi Y."/>
            <person name="Tonouchi A."/>
        </authorList>
    </citation>
    <scope>NUCLEOTIDE SEQUENCE</scope>
    <source>
        <strain evidence="6">AW1220</strain>
    </source>
</reference>
<dbReference type="Gene3D" id="3.40.50.300">
    <property type="entry name" value="P-loop containing nucleotide triphosphate hydrolases"/>
    <property type="match status" value="1"/>
</dbReference>
<comment type="function">
    <text evidence="3">One of several proteins that assist in the late maturation steps of the functional core of the 30S ribosomal subunit. Helps release RbfA from mature subunits. May play a role in the assembly of ribosomal proteins into the subunit. Circularly permuted GTPase that catalyzes slow GTP hydrolysis, GTPase activity is stimulated by the 30S ribosomal subunit.</text>
</comment>
<feature type="binding site" evidence="3">
    <location>
        <position position="289"/>
    </location>
    <ligand>
        <name>Zn(2+)</name>
        <dbReference type="ChEBI" id="CHEBI:29105"/>
    </ligand>
</feature>
<dbReference type="EC" id="3.6.1.-" evidence="3"/>
<dbReference type="Gene3D" id="1.10.40.50">
    <property type="entry name" value="Probable gtpase engc, domain 3"/>
    <property type="match status" value="1"/>
</dbReference>
<evidence type="ECO:0000313" key="6">
    <source>
        <dbReference type="EMBL" id="GLC24056.1"/>
    </source>
</evidence>
<evidence type="ECO:0000256" key="3">
    <source>
        <dbReference type="HAMAP-Rule" id="MF_01820"/>
    </source>
</evidence>
<sequence>MNGVVLGGTGGIWRVLGDDGVVREASLRGRLKKSDEGRRADGSLRRDTVASESRRGKLAVGDRVTLATDARDTGAWAIDAIAPRHSKLARRSPGGGYGERVLVANVDQVLVVFAAARPEPHERMLDRFLVVAEANELAARIVVNKAELVGDGDAVRGEAVVRERFADFTRAGYPLHVTSVAQRHGLEELREVLVGRTSALTGPSGVGKSSLMNALYPGLDLRVGAISESVNKGRHTTVGALLHPLRGPDASVAGFVVDTPGLREIGFWGLPAESLDECFPELRPYLDECRFGDCAHVSEPGCAVREAVAEGAVSRARYESFLKLREEVREGTPPEWA</sequence>
<keyword evidence="3" id="KW-0690">Ribosome biogenesis</keyword>
<comment type="caution">
    <text evidence="6">The sequence shown here is derived from an EMBL/GenBank/DDBJ whole genome shotgun (WGS) entry which is preliminary data.</text>
</comment>
<dbReference type="InterPro" id="IPR010914">
    <property type="entry name" value="RsgA_GTPase_dom"/>
</dbReference>
<dbReference type="Proteomes" id="UP001161325">
    <property type="component" value="Unassembled WGS sequence"/>
</dbReference>
<comment type="caution">
    <text evidence="3">Lacks conserved residue(s) required for the propagation of feature annotation.</text>
</comment>
<accession>A0AA37V5E7</accession>
<comment type="cofactor">
    <cofactor evidence="3">
        <name>Zn(2+)</name>
        <dbReference type="ChEBI" id="CHEBI:29105"/>
    </cofactor>
    <text evidence="3">Binds 1 zinc ion per subunit.</text>
</comment>
<comment type="subcellular location">
    <subcellularLocation>
        <location evidence="3">Cytoplasm</location>
    </subcellularLocation>
</comment>
<dbReference type="AlphaFoldDB" id="A0AA37V5E7"/>
<keyword evidence="7" id="KW-1185">Reference proteome</keyword>
<dbReference type="PANTHER" id="PTHR32120">
    <property type="entry name" value="SMALL RIBOSOMAL SUBUNIT BIOGENESIS GTPASE RSGA"/>
    <property type="match status" value="1"/>
</dbReference>
<keyword evidence="3" id="KW-0479">Metal-binding</keyword>
<dbReference type="EMBL" id="BRXS01000001">
    <property type="protein sequence ID" value="GLC24056.1"/>
    <property type="molecule type" value="Genomic_DNA"/>
</dbReference>
<dbReference type="PROSITE" id="PS51721">
    <property type="entry name" value="G_CP"/>
    <property type="match status" value="1"/>
</dbReference>
<comment type="subunit">
    <text evidence="3">Monomer. Associates with 30S ribosomal subunit, binds 16S rRNA.</text>
</comment>
<feature type="binding site" evidence="3">
    <location>
        <begin position="202"/>
        <end position="210"/>
    </location>
    <ligand>
        <name>GTP</name>
        <dbReference type="ChEBI" id="CHEBI:37565"/>
    </ligand>
</feature>
<keyword evidence="3" id="KW-0963">Cytoplasm</keyword>
<dbReference type="CDD" id="cd01854">
    <property type="entry name" value="YjeQ_EngC"/>
    <property type="match status" value="1"/>
</dbReference>
<protein>
    <recommendedName>
        <fullName evidence="3">Small ribosomal subunit biogenesis GTPase RsgA</fullName>
        <ecNumber evidence="3">3.6.1.-</ecNumber>
    </recommendedName>
</protein>
<dbReference type="InterPro" id="IPR027417">
    <property type="entry name" value="P-loop_NTPase"/>
</dbReference>
<keyword evidence="1 3" id="KW-0547">Nucleotide-binding</keyword>
<feature type="binding site" evidence="3">
    <location>
        <position position="296"/>
    </location>
    <ligand>
        <name>Zn(2+)</name>
        <dbReference type="ChEBI" id="CHEBI:29105"/>
    </ligand>
</feature>